<evidence type="ECO:0000256" key="1">
    <source>
        <dbReference type="ARBA" id="ARBA00008814"/>
    </source>
</evidence>
<dbReference type="Gene3D" id="3.40.50.1980">
    <property type="entry name" value="Nitrogenase molybdenum iron protein domain"/>
    <property type="match status" value="2"/>
</dbReference>
<dbReference type="AlphaFoldDB" id="A0AA40SS20"/>
<dbReference type="InterPro" id="IPR022287">
    <property type="entry name" value="ABC_trnsptr_F420-0_sub-bd_pred"/>
</dbReference>
<dbReference type="SUPFAM" id="SSF53807">
    <property type="entry name" value="Helical backbone' metal receptor"/>
    <property type="match status" value="1"/>
</dbReference>
<feature type="domain" description="Fe/B12 periplasmic-binding" evidence="3">
    <location>
        <begin position="63"/>
        <end position="334"/>
    </location>
</feature>
<dbReference type="PANTHER" id="PTHR30535:SF7">
    <property type="entry name" value="IRON(III) DICITRATE-BINDING PROTEIN"/>
    <property type="match status" value="1"/>
</dbReference>
<dbReference type="PANTHER" id="PTHR30535">
    <property type="entry name" value="VITAMIN B12-BINDING PROTEIN"/>
    <property type="match status" value="1"/>
</dbReference>
<evidence type="ECO:0000256" key="2">
    <source>
        <dbReference type="SAM" id="SignalP"/>
    </source>
</evidence>
<name>A0AA40SS20_9MICO</name>
<protein>
    <submittedName>
        <fullName evidence="4">Iron complex transport system substrate-binding protein</fullName>
    </submittedName>
</protein>
<evidence type="ECO:0000313" key="5">
    <source>
        <dbReference type="Proteomes" id="UP000549113"/>
    </source>
</evidence>
<dbReference type="InterPro" id="IPR050902">
    <property type="entry name" value="ABC_Transporter_SBP"/>
</dbReference>
<sequence length="334" mass="34703">MPAFPRRFPASAFAVLAAFALAGCTAADAAPPASTPTEAPAYAYPLTIDNCGTSITFDAAPERVLAIKSTSIEMVLALGLEDTLIGTAFSDGEPSPEWADRAAGVPVISDKVPGQEATLDLEPDLVYAGWESNVTADGAGDRETLATLGVDTYVSPSACQEPEYQPNPLSFDDVFADIAEMGAIFDVPDRATALIDAQRAALDALTPDGRGLTALWYSSGSDTPFVGAGIGAPQMMLDATGLTNIAADIDETWSSLSWEAVVDANPDVIVLVDSAWGSTEKKIGVLEANPATAALPAVVEGRYLVVPFPAAEAGVRNVEAVQSLLTQLEELDLP</sequence>
<evidence type="ECO:0000313" key="4">
    <source>
        <dbReference type="EMBL" id="MBB4141367.1"/>
    </source>
</evidence>
<gene>
    <name evidence="4" type="ORF">BKA10_003161</name>
</gene>
<feature type="chain" id="PRO_5041402681" evidence="2">
    <location>
        <begin position="30"/>
        <end position="334"/>
    </location>
</feature>
<dbReference type="NCBIfam" id="TIGR03868">
    <property type="entry name" value="F420-O_ABCperi"/>
    <property type="match status" value="1"/>
</dbReference>
<dbReference type="PROSITE" id="PS50983">
    <property type="entry name" value="FE_B12_PBP"/>
    <property type="match status" value="1"/>
</dbReference>
<dbReference type="PROSITE" id="PS51257">
    <property type="entry name" value="PROKAR_LIPOPROTEIN"/>
    <property type="match status" value="1"/>
</dbReference>
<reference evidence="4 5" key="1">
    <citation type="submission" date="2020-08" db="EMBL/GenBank/DDBJ databases">
        <title>Sequencing the genomes of 1000 actinobacteria strains.</title>
        <authorList>
            <person name="Klenk H.-P."/>
        </authorList>
    </citation>
    <scope>NUCLEOTIDE SEQUENCE [LARGE SCALE GENOMIC DNA]</scope>
    <source>
        <strain evidence="4 5">DSM 19600</strain>
    </source>
</reference>
<dbReference type="RefSeq" id="WP_183500850.1">
    <property type="nucleotide sequence ID" value="NZ_BAABCO010000003.1"/>
</dbReference>
<evidence type="ECO:0000259" key="3">
    <source>
        <dbReference type="PROSITE" id="PS50983"/>
    </source>
</evidence>
<dbReference type="EMBL" id="JACIFH010000001">
    <property type="protein sequence ID" value="MBB4141367.1"/>
    <property type="molecule type" value="Genomic_DNA"/>
</dbReference>
<dbReference type="Proteomes" id="UP000549113">
    <property type="component" value="Unassembled WGS sequence"/>
</dbReference>
<dbReference type="InterPro" id="IPR002491">
    <property type="entry name" value="ABC_transptr_periplasmic_BD"/>
</dbReference>
<dbReference type="Pfam" id="PF01497">
    <property type="entry name" value="Peripla_BP_2"/>
    <property type="match status" value="1"/>
</dbReference>
<comment type="caution">
    <text evidence="4">The sequence shown here is derived from an EMBL/GenBank/DDBJ whole genome shotgun (WGS) entry which is preliminary data.</text>
</comment>
<proteinExistence type="inferred from homology"/>
<feature type="signal peptide" evidence="2">
    <location>
        <begin position="1"/>
        <end position="29"/>
    </location>
</feature>
<keyword evidence="2" id="KW-0732">Signal</keyword>
<accession>A0AA40SS20</accession>
<organism evidence="4 5">
    <name type="scientific">Microbacterium invictum</name>
    <dbReference type="NCBI Taxonomy" id="515415"/>
    <lineage>
        <taxon>Bacteria</taxon>
        <taxon>Bacillati</taxon>
        <taxon>Actinomycetota</taxon>
        <taxon>Actinomycetes</taxon>
        <taxon>Micrococcales</taxon>
        <taxon>Microbacteriaceae</taxon>
        <taxon>Microbacterium</taxon>
    </lineage>
</organism>
<comment type="similarity">
    <text evidence="1">Belongs to the bacterial solute-binding protein 8 family.</text>
</comment>
<keyword evidence="5" id="KW-1185">Reference proteome</keyword>